<evidence type="ECO:0000256" key="4">
    <source>
        <dbReference type="ARBA" id="ARBA00022989"/>
    </source>
</evidence>
<dbReference type="PANTHER" id="PTHR13064">
    <property type="entry name" value="TRANSMEMBRANE PROTEIN 9 FAMILY MEMBER"/>
    <property type="match status" value="1"/>
</dbReference>
<feature type="chain" id="PRO_5046253619" evidence="8">
    <location>
        <begin position="30"/>
        <end position="210"/>
    </location>
</feature>
<organism evidence="9 10">
    <name type="scientific">Aplysia californica</name>
    <name type="common">California sea hare</name>
    <dbReference type="NCBI Taxonomy" id="6500"/>
    <lineage>
        <taxon>Eukaryota</taxon>
        <taxon>Metazoa</taxon>
        <taxon>Spiralia</taxon>
        <taxon>Lophotrochozoa</taxon>
        <taxon>Mollusca</taxon>
        <taxon>Gastropoda</taxon>
        <taxon>Heterobranchia</taxon>
        <taxon>Euthyneura</taxon>
        <taxon>Tectipleura</taxon>
        <taxon>Aplysiida</taxon>
        <taxon>Aplysioidea</taxon>
        <taxon>Aplysiidae</taxon>
        <taxon>Aplysia</taxon>
    </lineage>
</organism>
<sequence length="210" mass="23472">MVHRSSFVPATAALIALVYLLSLSAVCEAASFEDTRCKCVCDKTWDASGKETRAVFTNTTRSEQCDCEHVVKPLAPFLSCSRCLCRTETRNTTTIKVVVIFIICVVSLLFVYMLFLLCLDPLIQRRPTSYQQHTNEEVNLSRGVPEEDMSSGPRTEDAAATTPTGAGPSPQAMSARQRSLLNMVSKEQKKWKGTVQEQRKNIYDRHSMLN</sequence>
<dbReference type="Pfam" id="PF05434">
    <property type="entry name" value="Tmemb_9"/>
    <property type="match status" value="1"/>
</dbReference>
<dbReference type="InterPro" id="IPR008853">
    <property type="entry name" value="TMEM9/TMEM9B"/>
</dbReference>
<evidence type="ECO:0000313" key="10">
    <source>
        <dbReference type="RefSeq" id="XP_005108680.1"/>
    </source>
</evidence>
<evidence type="ECO:0000313" key="9">
    <source>
        <dbReference type="Proteomes" id="UP000694888"/>
    </source>
</evidence>
<comment type="similarity">
    <text evidence="2">Belongs to the TMEM9 family.</text>
</comment>
<feature type="compositionally biased region" description="Low complexity" evidence="6">
    <location>
        <begin position="158"/>
        <end position="168"/>
    </location>
</feature>
<accession>A0ABM0K4N7</accession>
<evidence type="ECO:0000256" key="7">
    <source>
        <dbReference type="SAM" id="Phobius"/>
    </source>
</evidence>
<evidence type="ECO:0000256" key="1">
    <source>
        <dbReference type="ARBA" id="ARBA00004370"/>
    </source>
</evidence>
<dbReference type="GeneID" id="101861158"/>
<evidence type="ECO:0000256" key="2">
    <source>
        <dbReference type="ARBA" id="ARBA00007264"/>
    </source>
</evidence>
<keyword evidence="4 7" id="KW-1133">Transmembrane helix</keyword>
<evidence type="ECO:0000256" key="3">
    <source>
        <dbReference type="ARBA" id="ARBA00022692"/>
    </source>
</evidence>
<reference evidence="10" key="1">
    <citation type="submission" date="2025-08" db="UniProtKB">
        <authorList>
            <consortium name="RefSeq"/>
        </authorList>
    </citation>
    <scope>IDENTIFICATION</scope>
</reference>
<feature type="transmembrane region" description="Helical" evidence="7">
    <location>
        <begin position="97"/>
        <end position="119"/>
    </location>
</feature>
<gene>
    <name evidence="10" type="primary">LOC101861158</name>
</gene>
<dbReference type="RefSeq" id="XP_005108680.1">
    <property type="nucleotide sequence ID" value="XM_005108623.3"/>
</dbReference>
<dbReference type="PANTHER" id="PTHR13064:SF6">
    <property type="entry name" value="TRANSMEMBRANE PROTEIN 9"/>
    <property type="match status" value="1"/>
</dbReference>
<keyword evidence="5 7" id="KW-0472">Membrane</keyword>
<dbReference type="Proteomes" id="UP000694888">
    <property type="component" value="Unplaced"/>
</dbReference>
<evidence type="ECO:0000256" key="8">
    <source>
        <dbReference type="SAM" id="SignalP"/>
    </source>
</evidence>
<feature type="region of interest" description="Disordered" evidence="6">
    <location>
        <begin position="130"/>
        <end position="177"/>
    </location>
</feature>
<evidence type="ECO:0000256" key="6">
    <source>
        <dbReference type="SAM" id="MobiDB-lite"/>
    </source>
</evidence>
<keyword evidence="9" id="KW-1185">Reference proteome</keyword>
<protein>
    <submittedName>
        <fullName evidence="10">Transmembrane protein 9 isoform X1</fullName>
    </submittedName>
</protein>
<comment type="subcellular location">
    <subcellularLocation>
        <location evidence="1">Membrane</location>
    </subcellularLocation>
</comment>
<keyword evidence="3 7" id="KW-0812">Transmembrane</keyword>
<keyword evidence="8" id="KW-0732">Signal</keyword>
<name>A0ABM0K4N7_APLCA</name>
<evidence type="ECO:0000256" key="5">
    <source>
        <dbReference type="ARBA" id="ARBA00023136"/>
    </source>
</evidence>
<feature type="signal peptide" evidence="8">
    <location>
        <begin position="1"/>
        <end position="29"/>
    </location>
</feature>
<proteinExistence type="inferred from homology"/>